<keyword evidence="1" id="KW-0812">Transmembrane</keyword>
<dbReference type="RefSeq" id="WP_262871813.1">
    <property type="nucleotide sequence ID" value="NZ_CP092363.2"/>
</dbReference>
<gene>
    <name evidence="2" type="ORF">MI149_30300</name>
</gene>
<organism evidence="2 3">
    <name type="scientific">Mycolicibacterium crocinum</name>
    <dbReference type="NCBI Taxonomy" id="388459"/>
    <lineage>
        <taxon>Bacteria</taxon>
        <taxon>Bacillati</taxon>
        <taxon>Actinomycetota</taxon>
        <taxon>Actinomycetes</taxon>
        <taxon>Mycobacteriales</taxon>
        <taxon>Mycobacteriaceae</taxon>
        <taxon>Mycolicibacterium</taxon>
    </lineage>
</organism>
<keyword evidence="1" id="KW-1133">Transmembrane helix</keyword>
<protein>
    <submittedName>
        <fullName evidence="2">Uncharacterized protein</fullName>
    </submittedName>
</protein>
<evidence type="ECO:0000313" key="3">
    <source>
        <dbReference type="Proteomes" id="UP001055337"/>
    </source>
</evidence>
<geneLocation type="plasmid" evidence="2 3">
    <name>unnamed</name>
</geneLocation>
<feature type="transmembrane region" description="Helical" evidence="1">
    <location>
        <begin position="20"/>
        <end position="38"/>
    </location>
</feature>
<evidence type="ECO:0000256" key="1">
    <source>
        <dbReference type="SAM" id="Phobius"/>
    </source>
</evidence>
<name>A0ABY5TT24_9MYCO</name>
<keyword evidence="2" id="KW-0614">Plasmid</keyword>
<proteinExistence type="predicted"/>
<accession>A0ABY5TT24</accession>
<keyword evidence="1" id="KW-0472">Membrane</keyword>
<sequence length="43" mass="4393">MSLPVVPPLGAAHITDPVSATIAALVIVHGVVLTMIFTPSRSI</sequence>
<evidence type="ECO:0000313" key="2">
    <source>
        <dbReference type="EMBL" id="UVY96053.1"/>
    </source>
</evidence>
<dbReference type="EMBL" id="CP092363">
    <property type="protein sequence ID" value="UVY96053.1"/>
    <property type="molecule type" value="Genomic_DNA"/>
</dbReference>
<reference evidence="2" key="1">
    <citation type="submission" date="2022-08" db="EMBL/GenBank/DDBJ databases">
        <title>Whole genome sequencing of non-tuberculosis mycobacteria type-strains.</title>
        <authorList>
            <person name="Igarashi Y."/>
            <person name="Osugi A."/>
            <person name="Mitarai S."/>
        </authorList>
    </citation>
    <scope>NUCLEOTIDE SEQUENCE</scope>
    <source>
        <strain evidence="2">JCM 16369</strain>
    </source>
</reference>
<dbReference type="Proteomes" id="UP001055337">
    <property type="component" value="Plasmid unnamed"/>
</dbReference>
<keyword evidence="3" id="KW-1185">Reference proteome</keyword>